<dbReference type="SUPFAM" id="SSF47005">
    <property type="entry name" value="Peripheral subunit-binding domain of 2-oxo acid dehydrogenase complex"/>
    <property type="match status" value="1"/>
</dbReference>
<dbReference type="AlphaFoldDB" id="A0A0F8Z4U3"/>
<evidence type="ECO:0000256" key="3">
    <source>
        <dbReference type="ARBA" id="ARBA00022679"/>
    </source>
</evidence>
<dbReference type="EMBL" id="LAZR01065657">
    <property type="protein sequence ID" value="KKK55101.1"/>
    <property type="molecule type" value="Genomic_DNA"/>
</dbReference>
<dbReference type="PROSITE" id="PS51826">
    <property type="entry name" value="PSBD"/>
    <property type="match status" value="1"/>
</dbReference>
<feature type="domain" description="Peripheral subunit-binding (PSBD)" evidence="6">
    <location>
        <begin position="3"/>
        <end position="40"/>
    </location>
</feature>
<feature type="compositionally biased region" description="Basic and acidic residues" evidence="5">
    <location>
        <begin position="152"/>
        <end position="167"/>
    </location>
</feature>
<evidence type="ECO:0000256" key="4">
    <source>
        <dbReference type="ARBA" id="ARBA00023315"/>
    </source>
</evidence>
<evidence type="ECO:0000313" key="7">
    <source>
        <dbReference type="EMBL" id="KKK55101.1"/>
    </source>
</evidence>
<organism evidence="7">
    <name type="scientific">marine sediment metagenome</name>
    <dbReference type="NCBI Taxonomy" id="412755"/>
    <lineage>
        <taxon>unclassified sequences</taxon>
        <taxon>metagenomes</taxon>
        <taxon>ecological metagenomes</taxon>
    </lineage>
</organism>
<sequence>MPQATPGARRLAKELGVDLDDVKGTGKRGYILEGDVTAYLPGHLAVTEAALETANGKEALPPFPDPAKHEDYKGEVYPVSALFKMRFRQDDGHGDLVGEDLLAIRPQVVGGRYRSHEGTMGWFVADRGFFLAPVESIPVDLPDEPEPVDLPDGGHDGTKEPEFAVSK</sequence>
<dbReference type="GO" id="GO:0005737">
    <property type="term" value="C:cytoplasm"/>
    <property type="evidence" value="ECO:0007669"/>
    <property type="project" value="TreeGrafter"/>
</dbReference>
<evidence type="ECO:0000256" key="2">
    <source>
        <dbReference type="ARBA" id="ARBA00007317"/>
    </source>
</evidence>
<comment type="caution">
    <text evidence="7">The sequence shown here is derived from an EMBL/GenBank/DDBJ whole genome shotgun (WGS) entry which is preliminary data.</text>
</comment>
<comment type="cofactor">
    <cofactor evidence="1">
        <name>(R)-lipoate</name>
        <dbReference type="ChEBI" id="CHEBI:83088"/>
    </cofactor>
</comment>
<evidence type="ECO:0000256" key="1">
    <source>
        <dbReference type="ARBA" id="ARBA00001938"/>
    </source>
</evidence>
<keyword evidence="4" id="KW-0012">Acyltransferase</keyword>
<gene>
    <name evidence="7" type="ORF">LCGC14_3077970</name>
</gene>
<evidence type="ECO:0000259" key="6">
    <source>
        <dbReference type="PROSITE" id="PS51826"/>
    </source>
</evidence>
<accession>A0A0F8Z4U3</accession>
<protein>
    <recommendedName>
        <fullName evidence="6">Peripheral subunit-binding (PSBD) domain-containing protein</fullName>
    </recommendedName>
</protein>
<name>A0A0F8Z4U3_9ZZZZ</name>
<dbReference type="PANTHER" id="PTHR43178:SF5">
    <property type="entry name" value="LIPOAMIDE ACYLTRANSFERASE COMPONENT OF BRANCHED-CHAIN ALPHA-KETO ACID DEHYDROGENASE COMPLEX, MITOCHONDRIAL"/>
    <property type="match status" value="1"/>
</dbReference>
<dbReference type="GO" id="GO:0016407">
    <property type="term" value="F:acetyltransferase activity"/>
    <property type="evidence" value="ECO:0007669"/>
    <property type="project" value="TreeGrafter"/>
</dbReference>
<dbReference type="PANTHER" id="PTHR43178">
    <property type="entry name" value="DIHYDROLIPOAMIDE ACETYLTRANSFERASE COMPONENT OF PYRUVATE DEHYDROGENASE COMPLEX"/>
    <property type="match status" value="1"/>
</dbReference>
<keyword evidence="3" id="KW-0808">Transferase</keyword>
<comment type="similarity">
    <text evidence="2">Belongs to the 2-oxoacid dehydrogenase family.</text>
</comment>
<feature type="region of interest" description="Disordered" evidence="5">
    <location>
        <begin position="140"/>
        <end position="167"/>
    </location>
</feature>
<proteinExistence type="inferred from homology"/>
<dbReference type="Gene3D" id="4.10.320.10">
    <property type="entry name" value="E3-binding domain"/>
    <property type="match status" value="1"/>
</dbReference>
<evidence type="ECO:0000256" key="5">
    <source>
        <dbReference type="SAM" id="MobiDB-lite"/>
    </source>
</evidence>
<dbReference type="InterPro" id="IPR050743">
    <property type="entry name" value="2-oxoacid_DH_E2_comp"/>
</dbReference>
<dbReference type="Pfam" id="PF02817">
    <property type="entry name" value="E3_binding"/>
    <property type="match status" value="1"/>
</dbReference>
<dbReference type="InterPro" id="IPR004167">
    <property type="entry name" value="PSBD"/>
</dbReference>
<dbReference type="GO" id="GO:0031405">
    <property type="term" value="F:lipoic acid binding"/>
    <property type="evidence" value="ECO:0007669"/>
    <property type="project" value="TreeGrafter"/>
</dbReference>
<dbReference type="InterPro" id="IPR036625">
    <property type="entry name" value="E3-bd_dom_sf"/>
</dbReference>
<reference evidence="7" key="1">
    <citation type="journal article" date="2015" name="Nature">
        <title>Complex archaea that bridge the gap between prokaryotes and eukaryotes.</title>
        <authorList>
            <person name="Spang A."/>
            <person name="Saw J.H."/>
            <person name="Jorgensen S.L."/>
            <person name="Zaremba-Niedzwiedzka K."/>
            <person name="Martijn J."/>
            <person name="Lind A.E."/>
            <person name="van Eijk R."/>
            <person name="Schleper C."/>
            <person name="Guy L."/>
            <person name="Ettema T.J."/>
        </authorList>
    </citation>
    <scope>NUCLEOTIDE SEQUENCE</scope>
</reference>